<reference evidence="1 2" key="1">
    <citation type="journal article" date="2019" name="Int. J. Syst. Evol. Microbiol.">
        <title>The Global Catalogue of Microorganisms (GCM) 10K type strain sequencing project: providing services to taxonomists for standard genome sequencing and annotation.</title>
        <authorList>
            <consortium name="The Broad Institute Genomics Platform"/>
            <consortium name="The Broad Institute Genome Sequencing Center for Infectious Disease"/>
            <person name="Wu L."/>
            <person name="Ma J."/>
        </authorList>
    </citation>
    <scope>NUCLEOTIDE SEQUENCE [LARGE SCALE GENOMIC DNA]</scope>
    <source>
        <strain evidence="1 2">CGMCC 1.12543</strain>
    </source>
</reference>
<dbReference type="RefSeq" id="WP_282594491.1">
    <property type="nucleotide sequence ID" value="NZ_JALLGW010000001.1"/>
</dbReference>
<evidence type="ECO:0000313" key="1">
    <source>
        <dbReference type="EMBL" id="MFC5973314.1"/>
    </source>
</evidence>
<protein>
    <submittedName>
        <fullName evidence="1">Uncharacterized protein</fullName>
    </submittedName>
</protein>
<sequence length="43" mass="4327">MVGDSMKSFLVSHPKLFELAFAGAVALPLIGAQLNGVTGNAGP</sequence>
<accession>A0ABD5RSJ2</accession>
<keyword evidence="2" id="KW-1185">Reference proteome</keyword>
<gene>
    <name evidence="1" type="ORF">ACFPYI_18445</name>
</gene>
<evidence type="ECO:0000313" key="2">
    <source>
        <dbReference type="Proteomes" id="UP001596099"/>
    </source>
</evidence>
<dbReference type="AlphaFoldDB" id="A0ABD5RSJ2"/>
<comment type="caution">
    <text evidence="1">The sequence shown here is derived from an EMBL/GenBank/DDBJ whole genome shotgun (WGS) entry which is preliminary data.</text>
</comment>
<dbReference type="EMBL" id="JBHSQH010000001">
    <property type="protein sequence ID" value="MFC5973314.1"/>
    <property type="molecule type" value="Genomic_DNA"/>
</dbReference>
<dbReference type="Proteomes" id="UP001596099">
    <property type="component" value="Unassembled WGS sequence"/>
</dbReference>
<name>A0ABD5RSJ2_9EURY</name>
<proteinExistence type="predicted"/>
<organism evidence="1 2">
    <name type="scientific">Halomarina salina</name>
    <dbReference type="NCBI Taxonomy" id="1872699"/>
    <lineage>
        <taxon>Archaea</taxon>
        <taxon>Methanobacteriati</taxon>
        <taxon>Methanobacteriota</taxon>
        <taxon>Stenosarchaea group</taxon>
        <taxon>Halobacteria</taxon>
        <taxon>Halobacteriales</taxon>
        <taxon>Natronomonadaceae</taxon>
        <taxon>Halomarina</taxon>
    </lineage>
</organism>